<evidence type="ECO:0000313" key="1">
    <source>
        <dbReference type="EMBL" id="EDS72880.1"/>
    </source>
</evidence>
<dbReference type="HOGENOM" id="CLU_3303833_0_0_9"/>
<dbReference type="EMBL" id="ABIL02000005">
    <property type="protein sequence ID" value="EDS72880.1"/>
    <property type="molecule type" value="Genomic_DNA"/>
</dbReference>
<dbReference type="AlphaFoldDB" id="B1C793"/>
<dbReference type="STRING" id="445971.ANASTE_00595"/>
<evidence type="ECO:0000313" key="2">
    <source>
        <dbReference type="Proteomes" id="UP000005178"/>
    </source>
</evidence>
<accession>B1C793</accession>
<comment type="caution">
    <text evidence="1">The sequence shown here is derived from an EMBL/GenBank/DDBJ whole genome shotgun (WGS) entry which is preliminary data.</text>
</comment>
<name>B1C793_9FIRM</name>
<gene>
    <name evidence="1" type="ORF">ANASTE_00595</name>
</gene>
<organism evidence="1 2">
    <name type="scientific">Anaerofustis stercorihominis DSM 17244</name>
    <dbReference type="NCBI Taxonomy" id="445971"/>
    <lineage>
        <taxon>Bacteria</taxon>
        <taxon>Bacillati</taxon>
        <taxon>Bacillota</taxon>
        <taxon>Clostridia</taxon>
        <taxon>Eubacteriales</taxon>
        <taxon>Eubacteriaceae</taxon>
        <taxon>Anaerofustis</taxon>
    </lineage>
</organism>
<protein>
    <submittedName>
        <fullName evidence="1">Uncharacterized protein</fullName>
    </submittedName>
</protein>
<keyword evidence="2" id="KW-1185">Reference proteome</keyword>
<reference evidence="1" key="2">
    <citation type="submission" date="2013-08" db="EMBL/GenBank/DDBJ databases">
        <title>Draft genome sequence of Anaerofustis stercorihominis (DSM 17244).</title>
        <authorList>
            <person name="Sudarsanam P."/>
            <person name="Ley R."/>
            <person name="Guruge J."/>
            <person name="Turnbaugh P.J."/>
            <person name="Mahowald M."/>
            <person name="Liep D."/>
            <person name="Gordon J."/>
        </authorList>
    </citation>
    <scope>NUCLEOTIDE SEQUENCE</scope>
    <source>
        <strain evidence="1">DSM 17244</strain>
    </source>
</reference>
<reference evidence="1" key="1">
    <citation type="submission" date="2008-01" db="EMBL/GenBank/DDBJ databases">
        <authorList>
            <person name="Fulton L."/>
            <person name="Clifton S."/>
            <person name="Fulton B."/>
            <person name="Xu J."/>
            <person name="Minx P."/>
            <person name="Pepin K.H."/>
            <person name="Johnson M."/>
            <person name="Thiruvilangam P."/>
            <person name="Bhonagiri V."/>
            <person name="Nash W.E."/>
            <person name="Mardis E.R."/>
            <person name="Wilson R.K."/>
        </authorList>
    </citation>
    <scope>NUCLEOTIDE SEQUENCE [LARGE SCALE GENOMIC DNA]</scope>
    <source>
        <strain evidence="1">DSM 17244</strain>
    </source>
</reference>
<proteinExistence type="predicted"/>
<sequence>MFKIHLGDKNNIMPLFKRILIKSLSIFYKNISSEHIKNH</sequence>
<dbReference type="Proteomes" id="UP000005178">
    <property type="component" value="Unassembled WGS sequence"/>
</dbReference>